<name>A0A4R2TKU4_9FIRM</name>
<gene>
    <name evidence="3" type="ORF">EDD79_101151</name>
</gene>
<sequence length="138" mass="15374">MKDNISSSRTDKKRNGTSVVVIAVLLIALIGSAVGFSYFGYKYIDGKFKLIQQDVEENLASVLNEIQSINTNNIKSMEESLNQMILEMEELKKVVSDADKSVTSTSAAQQSLTDKIQNLEKQLKDLQKGMELLKDAIR</sequence>
<organism evidence="3 4">
    <name type="scientific">Serpentinicella alkaliphila</name>
    <dbReference type="NCBI Taxonomy" id="1734049"/>
    <lineage>
        <taxon>Bacteria</taxon>
        <taxon>Bacillati</taxon>
        <taxon>Bacillota</taxon>
        <taxon>Clostridia</taxon>
        <taxon>Peptostreptococcales</taxon>
        <taxon>Natronincolaceae</taxon>
        <taxon>Serpentinicella</taxon>
    </lineage>
</organism>
<accession>A0A4R2TKU4</accession>
<protein>
    <submittedName>
        <fullName evidence="3">Uncharacterized protein</fullName>
    </submittedName>
</protein>
<evidence type="ECO:0000256" key="1">
    <source>
        <dbReference type="SAM" id="Coils"/>
    </source>
</evidence>
<comment type="caution">
    <text evidence="3">The sequence shown here is derived from an EMBL/GenBank/DDBJ whole genome shotgun (WGS) entry which is preliminary data.</text>
</comment>
<dbReference type="AlphaFoldDB" id="A0A4R2TKU4"/>
<reference evidence="3 4" key="1">
    <citation type="submission" date="2019-03" db="EMBL/GenBank/DDBJ databases">
        <title>Genomic Encyclopedia of Type Strains, Phase IV (KMG-IV): sequencing the most valuable type-strain genomes for metagenomic binning, comparative biology and taxonomic classification.</title>
        <authorList>
            <person name="Goeker M."/>
        </authorList>
    </citation>
    <scope>NUCLEOTIDE SEQUENCE [LARGE SCALE GENOMIC DNA]</scope>
    <source>
        <strain evidence="3 4">DSM 100013</strain>
    </source>
</reference>
<dbReference type="EMBL" id="SLYC01000011">
    <property type="protein sequence ID" value="TCQ03087.1"/>
    <property type="molecule type" value="Genomic_DNA"/>
</dbReference>
<keyword evidence="2" id="KW-0812">Transmembrane</keyword>
<keyword evidence="4" id="KW-1185">Reference proteome</keyword>
<evidence type="ECO:0000313" key="3">
    <source>
        <dbReference type="EMBL" id="TCQ03087.1"/>
    </source>
</evidence>
<evidence type="ECO:0000256" key="2">
    <source>
        <dbReference type="SAM" id="Phobius"/>
    </source>
</evidence>
<dbReference type="Proteomes" id="UP000295504">
    <property type="component" value="Unassembled WGS sequence"/>
</dbReference>
<keyword evidence="2" id="KW-1133">Transmembrane helix</keyword>
<proteinExistence type="predicted"/>
<evidence type="ECO:0000313" key="4">
    <source>
        <dbReference type="Proteomes" id="UP000295504"/>
    </source>
</evidence>
<feature type="transmembrane region" description="Helical" evidence="2">
    <location>
        <begin position="20"/>
        <end position="41"/>
    </location>
</feature>
<dbReference type="RefSeq" id="WP_132848153.1">
    <property type="nucleotide sequence ID" value="NZ_CP058648.1"/>
</dbReference>
<keyword evidence="1" id="KW-0175">Coiled coil</keyword>
<feature type="coiled-coil region" evidence="1">
    <location>
        <begin position="52"/>
        <end position="136"/>
    </location>
</feature>
<keyword evidence="2" id="KW-0472">Membrane</keyword>